<comment type="caution">
    <text evidence="1">The sequence shown here is derived from an EMBL/GenBank/DDBJ whole genome shotgun (WGS) entry which is preliminary data.</text>
</comment>
<dbReference type="Pfam" id="PF05816">
    <property type="entry name" value="TelA"/>
    <property type="match status" value="1"/>
</dbReference>
<protein>
    <submittedName>
        <fullName evidence="1">Toxic anion resistance family protein</fullName>
    </submittedName>
</protein>
<dbReference type="STRING" id="1618345.UT18_C0015G0010"/>
<evidence type="ECO:0000313" key="2">
    <source>
        <dbReference type="Proteomes" id="UP000034207"/>
    </source>
</evidence>
<dbReference type="Proteomes" id="UP000034207">
    <property type="component" value="Unassembled WGS sequence"/>
</dbReference>
<dbReference type="EMBL" id="LBVV01000015">
    <property type="protein sequence ID" value="KKQ93856.1"/>
    <property type="molecule type" value="Genomic_DNA"/>
</dbReference>
<reference evidence="1 2" key="1">
    <citation type="journal article" date="2015" name="Nature">
        <title>rRNA introns, odd ribosomes, and small enigmatic genomes across a large radiation of phyla.</title>
        <authorList>
            <person name="Brown C.T."/>
            <person name="Hug L.A."/>
            <person name="Thomas B.C."/>
            <person name="Sharon I."/>
            <person name="Castelle C.J."/>
            <person name="Singh A."/>
            <person name="Wilkins M.J."/>
            <person name="Williams K.H."/>
            <person name="Banfield J.F."/>
        </authorList>
    </citation>
    <scope>NUCLEOTIDE SEQUENCE [LARGE SCALE GENOMIC DNA]</scope>
</reference>
<dbReference type="InterPro" id="IPR008863">
    <property type="entry name" value="Toxic_anion-R_TelA"/>
</dbReference>
<proteinExistence type="predicted"/>
<accession>A0A0G0PWV8</accession>
<name>A0A0G0PWV8_UNCC2</name>
<organism evidence="1 2">
    <name type="scientific">candidate division CPR2 bacterium GW2011_GWC2_39_10</name>
    <dbReference type="NCBI Taxonomy" id="1618345"/>
    <lineage>
        <taxon>Bacteria</taxon>
        <taxon>Bacteria division CPR2</taxon>
    </lineage>
</organism>
<evidence type="ECO:0000313" key="1">
    <source>
        <dbReference type="EMBL" id="KKQ93856.1"/>
    </source>
</evidence>
<sequence length="418" mass="46316">MRNDEKDLKTVETGGPVKISIAPKITASAQVPEVMEDSALEPDEVLDPNAEIVASPPKDMPVEEQNRLRGVCSELVKRLAENPDDHTVVEEASNVGIEAQTSVLRQNEALDMKMSVYQQLNREIGIKSEKDLGQLVLTFDRLRPSSIRNRWYMKALAMIPGFGSSMEDRIAAIIVSEINTVGGNIKALTDGLQSLIDRLESSKHVIVEEMVAIDGGRETLARNIYLSELLFETVGKEVRNATDPKVRDNLLDIQADIAMRVRNMRALENAEEQNYENGKIQLRTLRQNQEAIRSTKDIGGRFLQTAMRLSITLAEQQRTAKLNEQARDFINSVMLENAAGLKQNAAEVAEAFSATGIGLKQAEKAVEDIKAAALIVAQARQKAIDEFPEDNRRWKALTADLVNTSGMQKSPNIRSLEA</sequence>
<gene>
    <name evidence="1" type="ORF">UT18_C0015G0010</name>
</gene>
<dbReference type="AlphaFoldDB" id="A0A0G0PWV8"/>